<sequence length="72" mass="7926">MPRSFKWYTDRRETTNGWLGRRDILTDMICVRLHVAAAFSTTAAPYVYSDPATTGSDLGVGVCVTSLTGLVR</sequence>
<name>A0A4Q9N7W8_9APHY</name>
<protein>
    <submittedName>
        <fullName evidence="1">Uncharacterized protein</fullName>
    </submittedName>
</protein>
<accession>A0A4Q9N7W8</accession>
<proteinExistence type="predicted"/>
<gene>
    <name evidence="1" type="ORF">BD310DRAFT_937470</name>
</gene>
<keyword evidence="2" id="KW-1185">Reference proteome</keyword>
<dbReference type="AlphaFoldDB" id="A0A4Q9N7W8"/>
<reference evidence="1 2" key="1">
    <citation type="submission" date="2019-01" db="EMBL/GenBank/DDBJ databases">
        <title>Draft genome sequences of three monokaryotic isolates of the white-rot basidiomycete fungus Dichomitus squalens.</title>
        <authorList>
            <consortium name="DOE Joint Genome Institute"/>
            <person name="Lopez S.C."/>
            <person name="Andreopoulos B."/>
            <person name="Pangilinan J."/>
            <person name="Lipzen A."/>
            <person name="Riley R."/>
            <person name="Ahrendt S."/>
            <person name="Ng V."/>
            <person name="Barry K."/>
            <person name="Daum C."/>
            <person name="Grigoriev I.V."/>
            <person name="Hilden K.S."/>
            <person name="Makela M.R."/>
            <person name="de Vries R.P."/>
        </authorList>
    </citation>
    <scope>NUCLEOTIDE SEQUENCE [LARGE SCALE GENOMIC DNA]</scope>
    <source>
        <strain evidence="1 2">CBS 464.89</strain>
    </source>
</reference>
<organism evidence="1 2">
    <name type="scientific">Dichomitus squalens</name>
    <dbReference type="NCBI Taxonomy" id="114155"/>
    <lineage>
        <taxon>Eukaryota</taxon>
        <taxon>Fungi</taxon>
        <taxon>Dikarya</taxon>
        <taxon>Basidiomycota</taxon>
        <taxon>Agaricomycotina</taxon>
        <taxon>Agaricomycetes</taxon>
        <taxon>Polyporales</taxon>
        <taxon>Polyporaceae</taxon>
        <taxon>Dichomitus</taxon>
    </lineage>
</organism>
<dbReference type="EMBL" id="ML145206">
    <property type="protein sequence ID" value="TBU53748.1"/>
    <property type="molecule type" value="Genomic_DNA"/>
</dbReference>
<evidence type="ECO:0000313" key="2">
    <source>
        <dbReference type="Proteomes" id="UP000292082"/>
    </source>
</evidence>
<dbReference type="Proteomes" id="UP000292082">
    <property type="component" value="Unassembled WGS sequence"/>
</dbReference>
<evidence type="ECO:0000313" key="1">
    <source>
        <dbReference type="EMBL" id="TBU53748.1"/>
    </source>
</evidence>